<sequence length="251" mass="27410">MNTAKIKAALRARFCAPEWAIMFEVGDGTGTNQRRWADAVAMNLWPSRGLEIHGFEIKASRSDWLRELKNPAKAESVQRYCDRWWIVAPPGVVKDGELPPTWGLYEAKDGKLRQAVAAPQLAPQPVDRSFIAAMLRRAGAVDADEVRAAVDAEVAAARAGDEKRIEQEIESRTRRHADLAKAVQEIESISGVKISAWGDSKEIGRAVKLVLDSGALQTYGGIHGMRNQIAATLKDFDKALGAFPPPAEDAA</sequence>
<dbReference type="GeneID" id="54982984"/>
<name>A0A291LAU4_9CAUD</name>
<protein>
    <submittedName>
        <fullName evidence="1">Uncharacterized protein</fullName>
    </submittedName>
</protein>
<dbReference type="Proteomes" id="UP000228765">
    <property type="component" value="Segment"/>
</dbReference>
<evidence type="ECO:0000313" key="1">
    <source>
        <dbReference type="EMBL" id="ATI15728.1"/>
    </source>
</evidence>
<accession>A0A291LAU4</accession>
<dbReference type="RefSeq" id="YP_009792776.1">
    <property type="nucleotide sequence ID" value="NC_047861.1"/>
</dbReference>
<dbReference type="KEGG" id="vg:54982984"/>
<organism evidence="1 2">
    <name type="scientific">Bordetella phage vB_BbrM_PHB04</name>
    <dbReference type="NCBI Taxonomy" id="2029657"/>
    <lineage>
        <taxon>Viruses</taxon>
        <taxon>Duplodnaviria</taxon>
        <taxon>Heunggongvirae</taxon>
        <taxon>Uroviricota</taxon>
        <taxon>Caudoviricetes</taxon>
        <taxon>Phabquatrovirus</taxon>
        <taxon>Phabquatrovirus PHB04</taxon>
    </lineage>
</organism>
<evidence type="ECO:0000313" key="2">
    <source>
        <dbReference type="Proteomes" id="UP000228765"/>
    </source>
</evidence>
<proteinExistence type="predicted"/>
<keyword evidence="2" id="KW-1185">Reference proteome</keyword>
<reference evidence="1 2" key="1">
    <citation type="submission" date="2017-08" db="EMBL/GenBank/DDBJ databases">
        <title>Complete genome sequence of a novel bacteriophage infecting Bordetella bronchiseptica.</title>
        <authorList>
            <person name="Chen Y."/>
            <person name="Song J."/>
            <person name="Wu B."/>
        </authorList>
    </citation>
    <scope>NUCLEOTIDE SEQUENCE [LARGE SCALE GENOMIC DNA]</scope>
</reference>
<dbReference type="EMBL" id="MF663786">
    <property type="protein sequence ID" value="ATI15728.1"/>
    <property type="molecule type" value="Genomic_DNA"/>
</dbReference>